<dbReference type="GO" id="GO:0004045">
    <property type="term" value="F:peptidyl-tRNA hydrolase activity"/>
    <property type="evidence" value="ECO:0007669"/>
    <property type="project" value="UniProtKB-EC"/>
</dbReference>
<dbReference type="GO" id="GO:0016150">
    <property type="term" value="F:translation release factor activity, codon nonspecific"/>
    <property type="evidence" value="ECO:0007669"/>
    <property type="project" value="TreeGrafter"/>
</dbReference>
<protein>
    <recommendedName>
        <fullName evidence="3">Large ribosomal subunit protein mL62</fullName>
        <ecNumber evidence="1">3.1.1.29</ecNumber>
    </recommendedName>
    <alternativeName>
        <fullName evidence="4">Peptidyl-tRNA hydrolase ICT1, mitochondrial</fullName>
    </alternativeName>
</protein>
<dbReference type="PROSITE" id="PS00745">
    <property type="entry name" value="RF_PROK_I"/>
    <property type="match status" value="1"/>
</dbReference>
<feature type="domain" description="Prokaryotic-type class I peptide chain release factors" evidence="5">
    <location>
        <begin position="75"/>
        <end position="91"/>
    </location>
</feature>
<evidence type="ECO:0000256" key="1">
    <source>
        <dbReference type="ARBA" id="ARBA00013260"/>
    </source>
</evidence>
<dbReference type="EMBL" id="JARKIK010000255">
    <property type="protein sequence ID" value="KAK8720677.1"/>
    <property type="molecule type" value="Genomic_DNA"/>
</dbReference>
<dbReference type="Gene3D" id="3.30.160.20">
    <property type="match status" value="1"/>
</dbReference>
<accession>A0AAW0VUN2</accession>
<evidence type="ECO:0000256" key="2">
    <source>
        <dbReference type="ARBA" id="ARBA00038225"/>
    </source>
</evidence>
<dbReference type="Pfam" id="PF00472">
    <property type="entry name" value="RF-1"/>
    <property type="match status" value="1"/>
</dbReference>
<dbReference type="GO" id="GO:0070126">
    <property type="term" value="P:mitochondrial translational termination"/>
    <property type="evidence" value="ECO:0007669"/>
    <property type="project" value="TreeGrafter"/>
</dbReference>
<keyword evidence="7" id="KW-1185">Reference proteome</keyword>
<dbReference type="AlphaFoldDB" id="A0AAW0VUN2"/>
<evidence type="ECO:0000313" key="7">
    <source>
        <dbReference type="Proteomes" id="UP001445076"/>
    </source>
</evidence>
<dbReference type="GO" id="GO:0005762">
    <property type="term" value="C:mitochondrial large ribosomal subunit"/>
    <property type="evidence" value="ECO:0007669"/>
    <property type="project" value="TreeGrafter"/>
</dbReference>
<evidence type="ECO:0000256" key="4">
    <source>
        <dbReference type="ARBA" id="ARBA00041531"/>
    </source>
</evidence>
<comment type="caution">
    <text evidence="6">The sequence shown here is derived from an EMBL/GenBank/DDBJ whole genome shotgun (WGS) entry which is preliminary data.</text>
</comment>
<dbReference type="Proteomes" id="UP001445076">
    <property type="component" value="Unassembled WGS sequence"/>
</dbReference>
<evidence type="ECO:0000313" key="6">
    <source>
        <dbReference type="EMBL" id="KAK8720677.1"/>
    </source>
</evidence>
<reference evidence="6 7" key="1">
    <citation type="journal article" date="2024" name="BMC Genomics">
        <title>Genome assembly of redclaw crayfish (Cherax quadricarinatus) provides insights into its immune adaptation and hypoxia tolerance.</title>
        <authorList>
            <person name="Liu Z."/>
            <person name="Zheng J."/>
            <person name="Li H."/>
            <person name="Fang K."/>
            <person name="Wang S."/>
            <person name="He J."/>
            <person name="Zhou D."/>
            <person name="Weng S."/>
            <person name="Chi M."/>
            <person name="Gu Z."/>
            <person name="He J."/>
            <person name="Li F."/>
            <person name="Wang M."/>
        </authorList>
    </citation>
    <scope>NUCLEOTIDE SEQUENCE [LARGE SCALE GENOMIC DNA]</scope>
    <source>
        <strain evidence="6">ZL_2023a</strain>
    </source>
</reference>
<proteinExistence type="inferred from homology"/>
<evidence type="ECO:0000256" key="3">
    <source>
        <dbReference type="ARBA" id="ARBA00039441"/>
    </source>
</evidence>
<dbReference type="PANTHER" id="PTHR11075">
    <property type="entry name" value="PEPTIDE CHAIN RELEASE FACTOR"/>
    <property type="match status" value="1"/>
</dbReference>
<name>A0AAW0VUN2_CHEQU</name>
<dbReference type="InterPro" id="IPR052104">
    <property type="entry name" value="Mito_Release_Factor_mL62"/>
</dbReference>
<organism evidence="6 7">
    <name type="scientific">Cherax quadricarinatus</name>
    <name type="common">Australian red claw crayfish</name>
    <dbReference type="NCBI Taxonomy" id="27406"/>
    <lineage>
        <taxon>Eukaryota</taxon>
        <taxon>Metazoa</taxon>
        <taxon>Ecdysozoa</taxon>
        <taxon>Arthropoda</taxon>
        <taxon>Crustacea</taxon>
        <taxon>Multicrustacea</taxon>
        <taxon>Malacostraca</taxon>
        <taxon>Eumalacostraca</taxon>
        <taxon>Eucarida</taxon>
        <taxon>Decapoda</taxon>
        <taxon>Pleocyemata</taxon>
        <taxon>Astacidea</taxon>
        <taxon>Parastacoidea</taxon>
        <taxon>Parastacidae</taxon>
        <taxon>Cherax</taxon>
    </lineage>
</organism>
<dbReference type="InterPro" id="IPR000352">
    <property type="entry name" value="Pep_chain_release_fac_I"/>
</dbReference>
<dbReference type="EC" id="3.1.1.29" evidence="1"/>
<dbReference type="SUPFAM" id="SSF110916">
    <property type="entry name" value="Peptidyl-tRNA hydrolase domain-like"/>
    <property type="match status" value="1"/>
</dbReference>
<comment type="similarity">
    <text evidence="2">Belongs to the prokaryotic/mitochondrial release factor family. Mitochondrion-specific ribosomal protein mL62 subfamily.</text>
</comment>
<evidence type="ECO:0000259" key="5">
    <source>
        <dbReference type="PROSITE" id="PS00745"/>
    </source>
</evidence>
<sequence length="171" mass="18966">MTCSAPRLLLQHLTRNVQGLNATLSVAGYKSAVSLDKIYPASDLDVTKLQTPPKTDGLNFSGYVPMNKVQVTYSRSNGPGGQNVNKINTKVDLRLQVTTADWLSPELKERIAKKYKSSITADGFLVVRSDKTRSQQLNLADAMDKLRHMIHTAAYVPPPPSAEDEERARRR</sequence>
<dbReference type="PANTHER" id="PTHR11075:SF54">
    <property type="entry name" value="LARGE RIBOSOMAL SUBUNIT PROTEIN ML62"/>
    <property type="match status" value="1"/>
</dbReference>
<gene>
    <name evidence="6" type="ORF">OTU49_013159</name>
</gene>